<evidence type="ECO:0000256" key="2">
    <source>
        <dbReference type="ARBA" id="ARBA00023295"/>
    </source>
</evidence>
<dbReference type="Pfam" id="PF02065">
    <property type="entry name" value="Melibiase"/>
    <property type="match status" value="1"/>
</dbReference>
<reference evidence="3 4" key="1">
    <citation type="submission" date="2018-03" db="EMBL/GenBank/DDBJ databases">
        <title>Genomic Encyclopedia of Archaeal and Bacterial Type Strains, Phase II (KMG-II): from individual species to whole genera.</title>
        <authorList>
            <person name="Goeker M."/>
        </authorList>
    </citation>
    <scope>NUCLEOTIDE SEQUENCE [LARGE SCALE GENOMIC DNA]</scope>
    <source>
        <strain evidence="3 4">DSM 45211</strain>
    </source>
</reference>
<dbReference type="OrthoDB" id="9758822at2"/>
<dbReference type="Gene3D" id="3.20.20.70">
    <property type="entry name" value="Aldolase class I"/>
    <property type="match status" value="1"/>
</dbReference>
<sequence length="710" mass="77501">MSPHPHRVVWGHSALTLVVVAEPDGPARLVRLDPADVTEHDGPAGGSAEAETAQPLAEVLLAGDGHAWSGARSIETIVGARLRFSGSRADEADGWRRLVVELTDPETGIGVEVWFRSVDGVPAVQAWTRVSAGGSGPVVLHAVSSLVTGAFAAGASADDVDVSWAESDWLAEGRWQRRALRDAGVPDIDLGTHRQNPRGAMVVTSHGSWSSGEYLPTGVLHDRSAGRAWAWQIEHNGAWRWEVGEGLDGVYVALSGPRDADHQWRHALDPGDEFVSVPVGIAVGDDGAESALAALTAYRRCIVRPDDDHVALPVVFNDYMNTLMGDPTTQKLLPLIDAAASAGAEYFCIDAGWYDDDGDWWDSVGAWEPSTTRFCAGLGEVVERIRSAGMSPGLWLEPEVVGVRSRLADELPDDAFFQRDGRRQIENGRYHLDLRHPAAVAHLDATVDRLVGEFGIRYFKLDYNINPGAGTDAKDGSAGAGLMEHNRAHLRWLEGVLDRHPGLVLENCGSGAMRMDYAMLARLQLQSTSDQQNPLLYPPIAASAPMSVLPEQSASWAYPQPEMSDEEIAFTMCTGMLGRLYLSGHLDRMDTGQLELVRRGVEVHREIRADLARAVPFWPLELPGWNDRWISLGLRSGDVTYLGVWRRPHAEATVQLPIAHLRGTDVDVDVIYPDRLPAWEHTWDRDDALLRLTGAADPPAARIVRIRPTT</sequence>
<dbReference type="Proteomes" id="UP000243528">
    <property type="component" value="Unassembled WGS sequence"/>
</dbReference>
<gene>
    <name evidence="3" type="ORF">CLV30_12121</name>
</gene>
<comment type="caution">
    <text evidence="3">The sequence shown here is derived from an EMBL/GenBank/DDBJ whole genome shotgun (WGS) entry which is preliminary data.</text>
</comment>
<dbReference type="InterPro" id="IPR038417">
    <property type="entry name" value="Alpga-gal_N_sf"/>
</dbReference>
<evidence type="ECO:0000313" key="3">
    <source>
        <dbReference type="EMBL" id="PSK97865.1"/>
    </source>
</evidence>
<dbReference type="EMBL" id="PYGE01000021">
    <property type="protein sequence ID" value="PSK97865.1"/>
    <property type="molecule type" value="Genomic_DNA"/>
</dbReference>
<name>A0A2P8DKV8_9ACTN</name>
<dbReference type="InterPro" id="IPR017853">
    <property type="entry name" value="GH"/>
</dbReference>
<dbReference type="PANTHER" id="PTHR43053:SF3">
    <property type="entry name" value="ALPHA-GALACTOSIDASE C-RELATED"/>
    <property type="match status" value="1"/>
</dbReference>
<keyword evidence="4" id="KW-1185">Reference proteome</keyword>
<dbReference type="InterPro" id="IPR050985">
    <property type="entry name" value="Alpha-glycosidase_related"/>
</dbReference>
<dbReference type="AlphaFoldDB" id="A0A2P8DKV8"/>
<dbReference type="PANTHER" id="PTHR43053">
    <property type="entry name" value="GLYCOSIDASE FAMILY 31"/>
    <property type="match status" value="1"/>
</dbReference>
<keyword evidence="1" id="KW-0378">Hydrolase</keyword>
<keyword evidence="2" id="KW-0326">Glycosidase</keyword>
<dbReference type="PRINTS" id="PR00743">
    <property type="entry name" value="GLHYDRLASE36"/>
</dbReference>
<dbReference type="InterPro" id="IPR013785">
    <property type="entry name" value="Aldolase_TIM"/>
</dbReference>
<proteinExistence type="predicted"/>
<organism evidence="3 4">
    <name type="scientific">Haloactinopolyspora alba</name>
    <dbReference type="NCBI Taxonomy" id="648780"/>
    <lineage>
        <taxon>Bacteria</taxon>
        <taxon>Bacillati</taxon>
        <taxon>Actinomycetota</taxon>
        <taxon>Actinomycetes</taxon>
        <taxon>Jiangellales</taxon>
        <taxon>Jiangellaceae</taxon>
        <taxon>Haloactinopolyspora</taxon>
    </lineage>
</organism>
<evidence type="ECO:0000256" key="1">
    <source>
        <dbReference type="ARBA" id="ARBA00022801"/>
    </source>
</evidence>
<dbReference type="InterPro" id="IPR002252">
    <property type="entry name" value="Glyco_hydro_36"/>
</dbReference>
<dbReference type="CDD" id="cd14791">
    <property type="entry name" value="GH36"/>
    <property type="match status" value="1"/>
</dbReference>
<protein>
    <submittedName>
        <fullName evidence="3">Alpha-galactosidase</fullName>
    </submittedName>
</protein>
<dbReference type="RefSeq" id="WP_106539338.1">
    <property type="nucleotide sequence ID" value="NZ_RZHB01000018.1"/>
</dbReference>
<dbReference type="GO" id="GO:0016052">
    <property type="term" value="P:carbohydrate catabolic process"/>
    <property type="evidence" value="ECO:0007669"/>
    <property type="project" value="InterPro"/>
</dbReference>
<dbReference type="Gene3D" id="2.70.98.60">
    <property type="entry name" value="alpha-galactosidase from lactobacil brevis"/>
    <property type="match status" value="1"/>
</dbReference>
<accession>A0A2P8DKV8</accession>
<dbReference type="GO" id="GO:0004557">
    <property type="term" value="F:alpha-galactosidase activity"/>
    <property type="evidence" value="ECO:0007669"/>
    <property type="project" value="InterPro"/>
</dbReference>
<dbReference type="SUPFAM" id="SSF51445">
    <property type="entry name" value="(Trans)glycosidases"/>
    <property type="match status" value="1"/>
</dbReference>
<evidence type="ECO:0000313" key="4">
    <source>
        <dbReference type="Proteomes" id="UP000243528"/>
    </source>
</evidence>